<reference evidence="3 4" key="1">
    <citation type="submission" date="2020-08" db="EMBL/GenBank/DDBJ databases">
        <title>Genomic Encyclopedia of Type Strains, Phase IV (KMG-IV): sequencing the most valuable type-strain genomes for metagenomic binning, comparative biology and taxonomic classification.</title>
        <authorList>
            <person name="Goeker M."/>
        </authorList>
    </citation>
    <scope>NUCLEOTIDE SEQUENCE [LARGE SCALE GENOMIC DNA]</scope>
    <source>
        <strain evidence="3 4">DSM 29007</strain>
    </source>
</reference>
<feature type="transmembrane region" description="Helical" evidence="1">
    <location>
        <begin position="20"/>
        <end position="42"/>
    </location>
</feature>
<dbReference type="Proteomes" id="UP000582837">
    <property type="component" value="Unassembled WGS sequence"/>
</dbReference>
<dbReference type="Pfam" id="PF09335">
    <property type="entry name" value="VTT_dom"/>
    <property type="match status" value="1"/>
</dbReference>
<keyword evidence="1" id="KW-1133">Transmembrane helix</keyword>
<feature type="transmembrane region" description="Helical" evidence="1">
    <location>
        <begin position="54"/>
        <end position="75"/>
    </location>
</feature>
<evidence type="ECO:0000313" key="3">
    <source>
        <dbReference type="EMBL" id="MBB6070832.1"/>
    </source>
</evidence>
<protein>
    <submittedName>
        <fullName evidence="3">Membrane protein YqaA with SNARE-associated domain</fullName>
    </submittedName>
</protein>
<gene>
    <name evidence="3" type="ORF">HNQ61_002454</name>
</gene>
<accession>A0A841GYK6</accession>
<evidence type="ECO:0000313" key="4">
    <source>
        <dbReference type="Proteomes" id="UP000582837"/>
    </source>
</evidence>
<dbReference type="AlphaFoldDB" id="A0A841GYK6"/>
<feature type="domain" description="VTT" evidence="2">
    <location>
        <begin position="52"/>
        <end position="156"/>
    </location>
</feature>
<dbReference type="GO" id="GO:0005886">
    <property type="term" value="C:plasma membrane"/>
    <property type="evidence" value="ECO:0007669"/>
    <property type="project" value="TreeGrafter"/>
</dbReference>
<feature type="transmembrane region" description="Helical" evidence="1">
    <location>
        <begin position="173"/>
        <end position="191"/>
    </location>
</feature>
<dbReference type="InterPro" id="IPR051311">
    <property type="entry name" value="DedA_domain"/>
</dbReference>
<dbReference type="InterPro" id="IPR032816">
    <property type="entry name" value="VTT_dom"/>
</dbReference>
<dbReference type="EMBL" id="JACHIA010000006">
    <property type="protein sequence ID" value="MBB6070832.1"/>
    <property type="molecule type" value="Genomic_DNA"/>
</dbReference>
<evidence type="ECO:0000256" key="1">
    <source>
        <dbReference type="SAM" id="Phobius"/>
    </source>
</evidence>
<name>A0A841GYK6_9BACT</name>
<dbReference type="PANTHER" id="PTHR42709">
    <property type="entry name" value="ALKALINE PHOSPHATASE LIKE PROTEIN"/>
    <property type="match status" value="1"/>
</dbReference>
<keyword evidence="4" id="KW-1185">Reference proteome</keyword>
<keyword evidence="1" id="KW-0812">Transmembrane</keyword>
<dbReference type="PANTHER" id="PTHR42709:SF11">
    <property type="entry name" value="DEDA FAMILY PROTEIN"/>
    <property type="match status" value="1"/>
</dbReference>
<sequence length="192" mass="19808">MTGAEPGGRWGRWAAHPAGPALLFAFAVLEGCLFPAPTEALYAALALGRPRRAWTLAALAAAGSVVGGVIAWRMGAANFDRVGRPLLARHGLLSRVDAVSELYRRNAAVALMTSGYTPVPYLLYGVVGGASGIPLGTFVLFSAIGRGLKYAVLAGIARVAGPPLRRLLAGHPARIAAAVLAVATAAFSIWLL</sequence>
<evidence type="ECO:0000259" key="2">
    <source>
        <dbReference type="Pfam" id="PF09335"/>
    </source>
</evidence>
<dbReference type="RefSeq" id="WP_170033171.1">
    <property type="nucleotide sequence ID" value="NZ_JABDTL010000001.1"/>
</dbReference>
<comment type="caution">
    <text evidence="3">The sequence shown here is derived from an EMBL/GenBank/DDBJ whole genome shotgun (WGS) entry which is preliminary data.</text>
</comment>
<feature type="transmembrane region" description="Helical" evidence="1">
    <location>
        <begin position="121"/>
        <end position="141"/>
    </location>
</feature>
<keyword evidence="1" id="KW-0472">Membrane</keyword>
<proteinExistence type="predicted"/>
<organism evidence="3 4">
    <name type="scientific">Longimicrobium terrae</name>
    <dbReference type="NCBI Taxonomy" id="1639882"/>
    <lineage>
        <taxon>Bacteria</taxon>
        <taxon>Pseudomonadati</taxon>
        <taxon>Gemmatimonadota</taxon>
        <taxon>Longimicrobiia</taxon>
        <taxon>Longimicrobiales</taxon>
        <taxon>Longimicrobiaceae</taxon>
        <taxon>Longimicrobium</taxon>
    </lineage>
</organism>